<dbReference type="RefSeq" id="WP_200755230.1">
    <property type="nucleotide sequence ID" value="NZ_AP023322.1"/>
</dbReference>
<reference evidence="4" key="1">
    <citation type="submission" date="2020-07" db="EMBL/GenBank/DDBJ databases">
        <title>Complete genome sequencing of Coprobacter sp. strain 2CBH44.</title>
        <authorList>
            <person name="Sakamoto M."/>
            <person name="Murakami T."/>
            <person name="Mori H."/>
        </authorList>
    </citation>
    <scope>NUCLEOTIDE SEQUENCE [LARGE SCALE GENOMIC DNA]</scope>
    <source>
        <strain evidence="4">2CBH44</strain>
    </source>
</reference>
<dbReference type="Proteomes" id="UP000594042">
    <property type="component" value="Chromosome"/>
</dbReference>
<dbReference type="EMBL" id="AP023322">
    <property type="protein sequence ID" value="BCI64881.1"/>
    <property type="molecule type" value="Genomic_DNA"/>
</dbReference>
<dbReference type="KEGG" id="copr:Cop2CBH44_32340"/>
<proteinExistence type="predicted"/>
<feature type="domain" description="Primase C-terminal 2" evidence="1">
    <location>
        <begin position="218"/>
        <end position="283"/>
    </location>
</feature>
<dbReference type="GO" id="GO:0016817">
    <property type="term" value="F:hydrolase activity, acting on acid anhydrides"/>
    <property type="evidence" value="ECO:0007669"/>
    <property type="project" value="InterPro"/>
</dbReference>
<dbReference type="Pfam" id="PF08800">
    <property type="entry name" value="BT4734-like_N"/>
    <property type="match status" value="1"/>
</dbReference>
<feature type="domain" description="BT4734-like N-terminal" evidence="2">
    <location>
        <begin position="55"/>
        <end position="174"/>
    </location>
</feature>
<evidence type="ECO:0000259" key="2">
    <source>
        <dbReference type="Pfam" id="PF08800"/>
    </source>
</evidence>
<evidence type="ECO:0008006" key="5">
    <source>
        <dbReference type="Google" id="ProtNLM"/>
    </source>
</evidence>
<sequence length="296" mass="34283">MEKKDIFDTEISVYNGVRDVYGTTCKLRAFLFDKKHVSEIEQLRLLATKEERNEIKKKLPQACISGIFSPTRKSDNLVRHSGLLCVDIDRQDNLHIDNWDKVKQELSKLPQIAYISLSVSGNGYFVIIPLRYPDYHKGQFEQLKRDFARCGLVIDHACGDITRMRCLSYDVEPYINTDAIPYGGYYVEPRPMVNYHYTNNNDTLDKVARCCEQIETNHIDITGDYQSWFTVGCALASLGENGRPFFHICSKQNQEYRYNECEKKFNNLLRTIKNIGIGSFFEICKDYGITPFKDDS</sequence>
<dbReference type="Pfam" id="PF08707">
    <property type="entry name" value="PriCT_2"/>
    <property type="match status" value="1"/>
</dbReference>
<gene>
    <name evidence="3" type="ORF">Cop2CBH44_32340</name>
</gene>
<accession>A0A7G1I2R7</accession>
<evidence type="ECO:0000313" key="3">
    <source>
        <dbReference type="EMBL" id="BCI64881.1"/>
    </source>
</evidence>
<evidence type="ECO:0000259" key="1">
    <source>
        <dbReference type="Pfam" id="PF08707"/>
    </source>
</evidence>
<organism evidence="3 4">
    <name type="scientific">Coprobacter secundus subsp. similis</name>
    <dbReference type="NCBI Taxonomy" id="2751153"/>
    <lineage>
        <taxon>Bacteria</taxon>
        <taxon>Pseudomonadati</taxon>
        <taxon>Bacteroidota</taxon>
        <taxon>Bacteroidia</taxon>
        <taxon>Bacteroidales</taxon>
        <taxon>Barnesiellaceae</taxon>
        <taxon>Coprobacter</taxon>
    </lineage>
</organism>
<evidence type="ECO:0000313" key="4">
    <source>
        <dbReference type="Proteomes" id="UP000594042"/>
    </source>
</evidence>
<name>A0A7G1I2R7_9BACT</name>
<dbReference type="InterPro" id="IPR014907">
    <property type="entry name" value="BT4734-like_N"/>
</dbReference>
<keyword evidence="4" id="KW-1185">Reference proteome</keyword>
<dbReference type="InterPro" id="IPR014819">
    <property type="entry name" value="PriCT_2"/>
</dbReference>
<dbReference type="AlphaFoldDB" id="A0A7G1I2R7"/>
<protein>
    <recommendedName>
        <fullName evidence="5">VirE protein</fullName>
    </recommendedName>
</protein>